<dbReference type="PANTHER" id="PTHR31126">
    <property type="entry name" value="TYROSINE-PROTEIN PHOSPHATASE"/>
    <property type="match status" value="1"/>
</dbReference>
<evidence type="ECO:0000313" key="3">
    <source>
        <dbReference type="Proteomes" id="UP000648187"/>
    </source>
</evidence>
<evidence type="ECO:0000313" key="2">
    <source>
        <dbReference type="EMBL" id="KAF9404806.1"/>
    </source>
</evidence>
<dbReference type="PANTHER" id="PTHR31126:SF1">
    <property type="entry name" value="TYROSINE SPECIFIC PROTEIN PHOSPHATASES DOMAIN-CONTAINING PROTEIN"/>
    <property type="match status" value="1"/>
</dbReference>
<accession>A0A835G2T1</accession>
<name>A0A835G2T1_SPOEX</name>
<dbReference type="PROSITE" id="PS50056">
    <property type="entry name" value="TYR_PHOSPHATASE_2"/>
    <property type="match status" value="1"/>
</dbReference>
<dbReference type="InterPro" id="IPR016130">
    <property type="entry name" value="Tyr_Pase_AS"/>
</dbReference>
<dbReference type="Gene3D" id="3.90.190.10">
    <property type="entry name" value="Protein tyrosine phosphatase superfamily"/>
    <property type="match status" value="1"/>
</dbReference>
<comment type="caution">
    <text evidence="2">The sequence shown here is derived from an EMBL/GenBank/DDBJ whole genome shotgun (WGS) entry which is preliminary data.</text>
</comment>
<sequence length="250" mass="28401">MTMITNFRDLGGKLAPNNKKVKEQQLFRSGDLSSLTKDEQYFLTQANKIKVIVDFRSEEEKKSTPDTTLEATEYIAIDVLADSMDKNGSLANMMTAGIPAEEMMTDIYKNLVTLNSAHKGYQQFLNILLELNGAPLIFHCSAGKDRTGIAAALILRLLGVSKEEIYQDYLLTNAQRKTANQQLLEQATESHRLSNEQLTQIKQMLEVKPEYLKTAFVTIDKEYGDFHTYINEVLNFSDEKITQLRTLYLN</sequence>
<keyword evidence="3" id="KW-1185">Reference proteome</keyword>
<gene>
    <name evidence="2" type="ORF">HW555_014155</name>
</gene>
<protein>
    <recommendedName>
        <fullName evidence="1">Tyrosine specific protein phosphatases domain-containing protein</fullName>
    </recommendedName>
</protein>
<dbReference type="GO" id="GO:0004721">
    <property type="term" value="F:phosphoprotein phosphatase activity"/>
    <property type="evidence" value="ECO:0007669"/>
    <property type="project" value="InterPro"/>
</dbReference>
<dbReference type="InterPro" id="IPR000387">
    <property type="entry name" value="Tyr_Pase_dom"/>
</dbReference>
<dbReference type="EMBL" id="JACKWZ010000877">
    <property type="protein sequence ID" value="KAF9404806.1"/>
    <property type="molecule type" value="Genomic_DNA"/>
</dbReference>
<dbReference type="InterPro" id="IPR026893">
    <property type="entry name" value="Tyr/Ser_Pase_IphP-type"/>
</dbReference>
<dbReference type="PROSITE" id="PS00383">
    <property type="entry name" value="TYR_PHOSPHATASE_1"/>
    <property type="match status" value="1"/>
</dbReference>
<evidence type="ECO:0000259" key="1">
    <source>
        <dbReference type="PROSITE" id="PS50056"/>
    </source>
</evidence>
<dbReference type="Proteomes" id="UP000648187">
    <property type="component" value="Unassembled WGS sequence"/>
</dbReference>
<feature type="domain" description="Tyrosine specific protein phosphatases" evidence="1">
    <location>
        <begin position="122"/>
        <end position="187"/>
    </location>
</feature>
<dbReference type="InterPro" id="IPR029021">
    <property type="entry name" value="Prot-tyrosine_phosphatase-like"/>
</dbReference>
<dbReference type="SUPFAM" id="SSF52799">
    <property type="entry name" value="(Phosphotyrosine protein) phosphatases II"/>
    <property type="match status" value="1"/>
</dbReference>
<proteinExistence type="predicted"/>
<organism evidence="2 3">
    <name type="scientific">Spodoptera exigua</name>
    <name type="common">Beet armyworm</name>
    <name type="synonym">Noctua fulgens</name>
    <dbReference type="NCBI Taxonomy" id="7107"/>
    <lineage>
        <taxon>Eukaryota</taxon>
        <taxon>Metazoa</taxon>
        <taxon>Ecdysozoa</taxon>
        <taxon>Arthropoda</taxon>
        <taxon>Hexapoda</taxon>
        <taxon>Insecta</taxon>
        <taxon>Pterygota</taxon>
        <taxon>Neoptera</taxon>
        <taxon>Endopterygota</taxon>
        <taxon>Lepidoptera</taxon>
        <taxon>Glossata</taxon>
        <taxon>Ditrysia</taxon>
        <taxon>Noctuoidea</taxon>
        <taxon>Noctuidae</taxon>
        <taxon>Amphipyrinae</taxon>
        <taxon>Spodoptera</taxon>
    </lineage>
</organism>
<dbReference type="AlphaFoldDB" id="A0A835G2T1"/>
<dbReference type="Pfam" id="PF13350">
    <property type="entry name" value="Y_phosphatase3"/>
    <property type="match status" value="1"/>
</dbReference>
<reference evidence="2" key="1">
    <citation type="submission" date="2020-08" db="EMBL/GenBank/DDBJ databases">
        <title>Spodoptera exigua strain:BAW_Kor-Di-RS1 Genome sequencing and assembly.</title>
        <authorList>
            <person name="Kim J."/>
            <person name="Nam H.Y."/>
            <person name="Kwon M."/>
            <person name="Choi J.H."/>
            <person name="Cho S.R."/>
            <person name="Kim G.-H."/>
        </authorList>
    </citation>
    <scope>NUCLEOTIDE SEQUENCE</scope>
    <source>
        <strain evidence="2">BAW_Kor-Di-RS1</strain>
        <tissue evidence="2">Whole-body</tissue>
    </source>
</reference>